<accession>A0AAD5YWQ5</accession>
<feature type="domain" description="Aminotransferase class V" evidence="10">
    <location>
        <begin position="60"/>
        <end position="380"/>
    </location>
</feature>
<keyword evidence="6" id="KW-0677">Repeat</keyword>
<keyword evidence="5" id="KW-0808">Transferase</keyword>
<feature type="region of interest" description="Disordered" evidence="9">
    <location>
        <begin position="612"/>
        <end position="646"/>
    </location>
</feature>
<dbReference type="PANTHER" id="PTHR21152:SF24">
    <property type="entry name" value="ALANINE--GLYOXYLATE AMINOTRANSFERASE 1"/>
    <property type="match status" value="1"/>
</dbReference>
<dbReference type="InterPro" id="IPR020578">
    <property type="entry name" value="Aminotrans_V_PyrdxlP_BS"/>
</dbReference>
<dbReference type="InterPro" id="IPR056884">
    <property type="entry name" value="NPHP3-like_N"/>
</dbReference>
<gene>
    <name evidence="12" type="ORF">NP233_g421</name>
</gene>
<proteinExistence type="inferred from homology"/>
<feature type="domain" description="Nephrocystin 3-like N-terminal" evidence="11">
    <location>
        <begin position="947"/>
        <end position="1096"/>
    </location>
</feature>
<keyword evidence="13" id="KW-1185">Reference proteome</keyword>
<feature type="compositionally biased region" description="Polar residues" evidence="9">
    <location>
        <begin position="794"/>
        <end position="827"/>
    </location>
</feature>
<dbReference type="GO" id="GO:0008453">
    <property type="term" value="F:alanine-glyoxylate transaminase activity"/>
    <property type="evidence" value="ECO:0007669"/>
    <property type="project" value="UniProtKB-EC"/>
</dbReference>
<feature type="region of interest" description="Disordered" evidence="9">
    <location>
        <begin position="712"/>
        <end position="827"/>
    </location>
</feature>
<name>A0AAD5YWQ5_9AGAR</name>
<comment type="similarity">
    <text evidence="2">Belongs to the class-V pyridoxal-phosphate-dependent aminotransferase family.</text>
</comment>
<keyword evidence="4" id="KW-0032">Aminotransferase</keyword>
<sequence>MVVAIRLSSSFRSLFSLRSLPPAHRFTRPFTMTTKDEFKQQPHKLLVIPGPIEVADEVLFANAHPSMSHVSPEFVPVFGDCIRMTREVLLTKSAQPFLISGSGTLGWDQVAANLIEQGENVLILHSGYFGDSFTECLETYGANAKQLKAPIGRAVALSELEKELKGGKKYKMVTVTHVDTSTGVLSNVKEIAALVRRISPDTLVAVDAVCSVASEEIKFDDWDLDIVLTASQKGLGTPPGLSILVASQRALGVFKSRKSPPTSYYASWKKWLPIMNAYESGKPAYFATPPVNLMYAYHASLKLIVKGETSLQQRLQMHRDASKAVKDAAKRLGLKQLPEVDEEAANGMTALYFPEGLGASDIIPRLNARNVVVAGGLHVEIKDKYFRIGHMGLSVVDAQRGDVNTIIKALEETLKEARAANTSIPTPRFRLLYFCPLIFDSSLIDGCITTGRHFRITPCPRDYSTQEEGIRVPGLTTSTTPLYLPTGLWLSGMDLNWCLNCGKQVDDDNPYCSLECQQYDSPSNYERRPVATSSHSHKRLLPPLLKRPVLSDFKSNHDDCLSCGVQVRDDDGPYCSLECRQSNNPPAYEHFSVATSSRPTLDFESIRACATSQGSDDVDGSCHRPKLGEWSRHSHKRSQPAPPNRPILGFESIHDWVAKVSAATSWPENRPREVIPVYVNHASEPQTTGAISSERSSPPVLIRAPRLVKSSSIASPSVTKPELGPVNVSASDPSSSTEQLLSEILRSQPPETSSIKTSTGLPLPAPKPPPNALAIRRLRDNRSVDGHRPPVRSFHSNQGTGSLQGESWTPSSHTLSHTNTRSTSSTLVDPVWSISEGTLSKTKIIPEMPENQLVNSTARTLHDHSVPLSGSNGFFSHSHHIVMPNASMYSIENQHYHSHHSGGHIDVLERMMKYTLHGAGVDSNLRDYPPRCYPGTRTNVLSSVRRFIQEDVKIIHISGPAGAGKSAIMQTFAEEDTKDNLRVALFMSKKENVNDARRIFSTIAYQLALQNEYYQKYLEAKFKADPLFMEKSLLAQFQSLVATPFIQKHVPLGAKRCIILIDALDDCQEERDQCQVLHLVHDFILNHSSFPIVWIFATRSRAHITSFFSQVKRRSRSFRELYLSIGSERARRDVNCYLESEFRKIKDKFPERIPPSICWPTKSQFSSVSKASSGFFAFATAIIQFINQPSADPVSRLSDFLEGGSRSKLSSENLSRPLDSMYSQIMADLPDDTLAQIKSLLGFYLSPLSIILEQTSLLLTCNLLGLDHSLDCSMQLLLPIITLPPAPLMHTRGLQFLHSSSIDFLRDSKRSGAYWVDIEAVITEVWKRCTCILLQWSEFQSSEAIQITWTPDSDTPVESARKLREEIFYKAGYLWVDLLYRYCHRWCSSHCITKLEAPHRLMLDVSDILNMLQQIDYRRPAVFGESPTLMAKFCSWLLRHAPVELRNQLVLQEFHLMELNRPRFFKALCEWHWFYGITESEHQRFKIENNATGLAALQDLPPTEWFIAEAALVDVCGSLGDLVQKLQPGGLRHSSDSDWVTVLGTDPTNCWGLIQHENSPLLFKYDIFPYSDTVLYPASIPTCSLD</sequence>
<feature type="compositionally biased region" description="Basic and acidic residues" evidence="9">
    <location>
        <begin position="777"/>
        <end position="788"/>
    </location>
</feature>
<feature type="compositionally biased region" description="Polar residues" evidence="9">
    <location>
        <begin position="728"/>
        <end position="740"/>
    </location>
</feature>
<evidence type="ECO:0000256" key="2">
    <source>
        <dbReference type="ARBA" id="ARBA00009236"/>
    </source>
</evidence>
<dbReference type="Pfam" id="PF00266">
    <property type="entry name" value="Aminotran_5"/>
    <property type="match status" value="1"/>
</dbReference>
<dbReference type="Pfam" id="PF24883">
    <property type="entry name" value="NPHP3_N"/>
    <property type="match status" value="1"/>
</dbReference>
<feature type="compositionally biased region" description="Polar residues" evidence="9">
    <location>
        <begin position="749"/>
        <end position="760"/>
    </location>
</feature>
<evidence type="ECO:0000256" key="6">
    <source>
        <dbReference type="ARBA" id="ARBA00022737"/>
    </source>
</evidence>
<reference evidence="12" key="1">
    <citation type="submission" date="2022-07" db="EMBL/GenBank/DDBJ databases">
        <title>Genome Sequence of Leucocoprinus birnbaumii.</title>
        <authorList>
            <person name="Buettner E."/>
        </authorList>
    </citation>
    <scope>NUCLEOTIDE SEQUENCE</scope>
    <source>
        <strain evidence="12">VT141</strain>
    </source>
</reference>
<dbReference type="EC" id="2.6.1.44" evidence="3"/>
<organism evidence="12 13">
    <name type="scientific">Leucocoprinus birnbaumii</name>
    <dbReference type="NCBI Taxonomy" id="56174"/>
    <lineage>
        <taxon>Eukaryota</taxon>
        <taxon>Fungi</taxon>
        <taxon>Dikarya</taxon>
        <taxon>Basidiomycota</taxon>
        <taxon>Agaricomycotina</taxon>
        <taxon>Agaricomycetes</taxon>
        <taxon>Agaricomycetidae</taxon>
        <taxon>Agaricales</taxon>
        <taxon>Agaricineae</taxon>
        <taxon>Agaricaceae</taxon>
        <taxon>Leucocoprinus</taxon>
    </lineage>
</organism>
<keyword evidence="7" id="KW-0663">Pyridoxal phosphate</keyword>
<dbReference type="PROSITE" id="PS00595">
    <property type="entry name" value="AA_TRANSFER_CLASS_5"/>
    <property type="match status" value="1"/>
</dbReference>
<evidence type="ECO:0000256" key="7">
    <source>
        <dbReference type="ARBA" id="ARBA00022898"/>
    </source>
</evidence>
<dbReference type="Gene3D" id="3.40.640.10">
    <property type="entry name" value="Type I PLP-dependent aspartate aminotransferase-like (Major domain)"/>
    <property type="match status" value="1"/>
</dbReference>
<dbReference type="InterPro" id="IPR015421">
    <property type="entry name" value="PyrdxlP-dep_Trfase_major"/>
</dbReference>
<dbReference type="GO" id="GO:0005777">
    <property type="term" value="C:peroxisome"/>
    <property type="evidence" value="ECO:0007669"/>
    <property type="project" value="TreeGrafter"/>
</dbReference>
<dbReference type="InterPro" id="IPR015424">
    <property type="entry name" value="PyrdxlP-dep_Trfase"/>
</dbReference>
<dbReference type="Gene3D" id="3.40.50.300">
    <property type="entry name" value="P-loop containing nucleotide triphosphate hydrolases"/>
    <property type="match status" value="1"/>
</dbReference>
<dbReference type="Proteomes" id="UP001213000">
    <property type="component" value="Unassembled WGS sequence"/>
</dbReference>
<evidence type="ECO:0000259" key="11">
    <source>
        <dbReference type="Pfam" id="PF24883"/>
    </source>
</evidence>
<dbReference type="InterPro" id="IPR027417">
    <property type="entry name" value="P-loop_NTPase"/>
</dbReference>
<dbReference type="InterPro" id="IPR000192">
    <property type="entry name" value="Aminotrans_V_dom"/>
</dbReference>
<evidence type="ECO:0000313" key="12">
    <source>
        <dbReference type="EMBL" id="KAJ3576466.1"/>
    </source>
</evidence>
<evidence type="ECO:0000256" key="5">
    <source>
        <dbReference type="ARBA" id="ARBA00022679"/>
    </source>
</evidence>
<evidence type="ECO:0000313" key="13">
    <source>
        <dbReference type="Proteomes" id="UP001213000"/>
    </source>
</evidence>
<evidence type="ECO:0000256" key="1">
    <source>
        <dbReference type="ARBA" id="ARBA00001933"/>
    </source>
</evidence>
<dbReference type="FunFam" id="3.90.1150.10:FF:000049">
    <property type="entry name" value="Alanine-glyoxylate aminotransferase 1"/>
    <property type="match status" value="1"/>
</dbReference>
<dbReference type="EMBL" id="JANIEX010000011">
    <property type="protein sequence ID" value="KAJ3576466.1"/>
    <property type="molecule type" value="Genomic_DNA"/>
</dbReference>
<dbReference type="Gene3D" id="3.90.1150.10">
    <property type="entry name" value="Aspartate Aminotransferase, domain 1"/>
    <property type="match status" value="1"/>
</dbReference>
<dbReference type="GO" id="GO:0004760">
    <property type="term" value="F:L-serine-pyruvate transaminase activity"/>
    <property type="evidence" value="ECO:0007669"/>
    <property type="project" value="TreeGrafter"/>
</dbReference>
<dbReference type="SUPFAM" id="SSF53383">
    <property type="entry name" value="PLP-dependent transferases"/>
    <property type="match status" value="1"/>
</dbReference>
<evidence type="ECO:0000256" key="8">
    <source>
        <dbReference type="RuleBase" id="RU004504"/>
    </source>
</evidence>
<comment type="caution">
    <text evidence="12">The sequence shown here is derived from an EMBL/GenBank/DDBJ whole genome shotgun (WGS) entry which is preliminary data.</text>
</comment>
<evidence type="ECO:0000256" key="4">
    <source>
        <dbReference type="ARBA" id="ARBA00022576"/>
    </source>
</evidence>
<dbReference type="InterPro" id="IPR015422">
    <property type="entry name" value="PyrdxlP-dep_Trfase_small"/>
</dbReference>
<evidence type="ECO:0000256" key="3">
    <source>
        <dbReference type="ARBA" id="ARBA00013049"/>
    </source>
</evidence>
<dbReference type="SUPFAM" id="SSF52540">
    <property type="entry name" value="P-loop containing nucleoside triphosphate hydrolases"/>
    <property type="match status" value="1"/>
</dbReference>
<evidence type="ECO:0000256" key="9">
    <source>
        <dbReference type="SAM" id="MobiDB-lite"/>
    </source>
</evidence>
<protein>
    <recommendedName>
        <fullName evidence="3">alanine--glyoxylate transaminase</fullName>
        <ecNumber evidence="3">2.6.1.44</ecNumber>
    </recommendedName>
</protein>
<dbReference type="FunFam" id="3.40.640.10:FF:000027">
    <property type="entry name" value="Serine--pyruvate aminotransferase, mitochondrial"/>
    <property type="match status" value="1"/>
</dbReference>
<comment type="cofactor">
    <cofactor evidence="1 8">
        <name>pyridoxal 5'-phosphate</name>
        <dbReference type="ChEBI" id="CHEBI:597326"/>
    </cofactor>
</comment>
<evidence type="ECO:0000259" key="10">
    <source>
        <dbReference type="Pfam" id="PF00266"/>
    </source>
</evidence>
<dbReference type="GO" id="GO:0019265">
    <property type="term" value="P:glycine biosynthetic process, by transamination of glyoxylate"/>
    <property type="evidence" value="ECO:0007669"/>
    <property type="project" value="TreeGrafter"/>
</dbReference>
<feature type="compositionally biased region" description="Basic and acidic residues" evidence="9">
    <location>
        <begin position="620"/>
        <end position="632"/>
    </location>
</feature>
<dbReference type="PANTHER" id="PTHR21152">
    <property type="entry name" value="AMINOTRANSFERASE CLASS V"/>
    <property type="match status" value="1"/>
</dbReference>